<keyword evidence="3" id="KW-1185">Reference proteome</keyword>
<accession>A0A4U6WFL7</accession>
<evidence type="ECO:0000256" key="1">
    <source>
        <dbReference type="SAM" id="SignalP"/>
    </source>
</evidence>
<keyword evidence="1" id="KW-0732">Signal</keyword>
<dbReference type="Proteomes" id="UP000298652">
    <property type="component" value="Chromosome 1"/>
</dbReference>
<dbReference type="AlphaFoldDB" id="A0A4U6WFL7"/>
<protein>
    <recommendedName>
        <fullName evidence="4">Secreted protein</fullName>
    </recommendedName>
</protein>
<evidence type="ECO:0000313" key="3">
    <source>
        <dbReference type="Proteomes" id="UP000298652"/>
    </source>
</evidence>
<dbReference type="EMBL" id="CM016552">
    <property type="protein sequence ID" value="TKW41482.1"/>
    <property type="molecule type" value="Genomic_DNA"/>
</dbReference>
<dbReference type="Gramene" id="TKW41482">
    <property type="protein sequence ID" value="TKW41482"/>
    <property type="gene ID" value="SEVIR_1G319250v2"/>
</dbReference>
<reference evidence="2" key="1">
    <citation type="submission" date="2019-03" db="EMBL/GenBank/DDBJ databases">
        <title>WGS assembly of Setaria viridis.</title>
        <authorList>
            <person name="Huang P."/>
            <person name="Jenkins J."/>
            <person name="Grimwood J."/>
            <person name="Barry K."/>
            <person name="Healey A."/>
            <person name="Mamidi S."/>
            <person name="Sreedasyam A."/>
            <person name="Shu S."/>
            <person name="Feldman M."/>
            <person name="Wu J."/>
            <person name="Yu Y."/>
            <person name="Chen C."/>
            <person name="Johnson J."/>
            <person name="Rokhsar D."/>
            <person name="Baxter I."/>
            <person name="Schmutz J."/>
            <person name="Brutnell T."/>
            <person name="Kellogg E."/>
        </authorList>
    </citation>
    <scope>NUCLEOTIDE SEQUENCE [LARGE SCALE GENOMIC DNA]</scope>
</reference>
<feature type="signal peptide" evidence="1">
    <location>
        <begin position="1"/>
        <end position="17"/>
    </location>
</feature>
<name>A0A4U6WFL7_SETVI</name>
<proteinExistence type="predicted"/>
<evidence type="ECO:0000313" key="2">
    <source>
        <dbReference type="EMBL" id="TKW41482.1"/>
    </source>
</evidence>
<sequence>MMCLLWYSILLLLPAVRRPFQRRRSRPLLAPSPPMAVVRDLSLPAACLYRCPVLRLEWHLPGTPLSYCGNNGYL</sequence>
<feature type="chain" id="PRO_5020589807" description="Secreted protein" evidence="1">
    <location>
        <begin position="18"/>
        <end position="74"/>
    </location>
</feature>
<organism evidence="2 3">
    <name type="scientific">Setaria viridis</name>
    <name type="common">Green bristlegrass</name>
    <name type="synonym">Setaria italica subsp. viridis</name>
    <dbReference type="NCBI Taxonomy" id="4556"/>
    <lineage>
        <taxon>Eukaryota</taxon>
        <taxon>Viridiplantae</taxon>
        <taxon>Streptophyta</taxon>
        <taxon>Embryophyta</taxon>
        <taxon>Tracheophyta</taxon>
        <taxon>Spermatophyta</taxon>
        <taxon>Magnoliopsida</taxon>
        <taxon>Liliopsida</taxon>
        <taxon>Poales</taxon>
        <taxon>Poaceae</taxon>
        <taxon>PACMAD clade</taxon>
        <taxon>Panicoideae</taxon>
        <taxon>Panicodae</taxon>
        <taxon>Paniceae</taxon>
        <taxon>Cenchrinae</taxon>
        <taxon>Setaria</taxon>
    </lineage>
</organism>
<gene>
    <name evidence="2" type="ORF">SEVIR_1G319250v2</name>
</gene>
<evidence type="ECO:0008006" key="4">
    <source>
        <dbReference type="Google" id="ProtNLM"/>
    </source>
</evidence>